<dbReference type="PANTHER" id="PTHR47505:SF1">
    <property type="entry name" value="DNA UTILIZATION PROTEIN YHGH"/>
    <property type="match status" value="1"/>
</dbReference>
<dbReference type="Gene3D" id="3.40.50.2020">
    <property type="match status" value="1"/>
</dbReference>
<dbReference type="EMBL" id="CAADRM010000121">
    <property type="protein sequence ID" value="VFU16793.1"/>
    <property type="molecule type" value="Genomic_DNA"/>
</dbReference>
<protein>
    <submittedName>
        <fullName evidence="4">DNA utilization protein GntX</fullName>
    </submittedName>
</protein>
<organism evidence="4">
    <name type="scientific">anaerobic digester metagenome</name>
    <dbReference type="NCBI Taxonomy" id="1263854"/>
    <lineage>
        <taxon>unclassified sequences</taxon>
        <taxon>metagenomes</taxon>
        <taxon>ecological metagenomes</taxon>
    </lineage>
</organism>
<gene>
    <name evidence="4" type="ORF">SCFA_560015</name>
</gene>
<dbReference type="CDD" id="cd06223">
    <property type="entry name" value="PRTases_typeI"/>
    <property type="match status" value="1"/>
</dbReference>
<dbReference type="InterPro" id="IPR029057">
    <property type="entry name" value="PRTase-like"/>
</dbReference>
<evidence type="ECO:0000313" key="4">
    <source>
        <dbReference type="EMBL" id="VFU16793.1"/>
    </source>
</evidence>
<sequence length="241" mass="26782">MILERQDPYGILRPMASSLLTTFLPERCLVCSDREQVTRGVCNRCRSLIRRLDAPLCEVCGRPVGTPGVCLACLHNPPPFDRMVSACVYEGLIQDIIHQFKYRRATVFSKFLAGLIAERLAADCESPDLVTAVPLHWSRLIQRGYNQSMLIARELSGYIGGVVRYDVLRKTRKTPSQVGLPKADRERNLDRVFTAAGVKGRSIVVVDDVITTGRTAREVSRALRHAGAERVVFASVGRTVS</sequence>
<evidence type="ECO:0000259" key="2">
    <source>
        <dbReference type="Pfam" id="PF00156"/>
    </source>
</evidence>
<dbReference type="InterPro" id="IPR000836">
    <property type="entry name" value="PRTase_dom"/>
</dbReference>
<dbReference type="SUPFAM" id="SSF53271">
    <property type="entry name" value="PRTase-like"/>
    <property type="match status" value="1"/>
</dbReference>
<dbReference type="PANTHER" id="PTHR47505">
    <property type="entry name" value="DNA UTILIZATION PROTEIN YHGH"/>
    <property type="match status" value="1"/>
</dbReference>
<dbReference type="AlphaFoldDB" id="A0A485M2G0"/>
<proteinExistence type="inferred from homology"/>
<feature type="domain" description="Phosphoribosyltransferase" evidence="2">
    <location>
        <begin position="151"/>
        <end position="235"/>
    </location>
</feature>
<dbReference type="InterPro" id="IPR044005">
    <property type="entry name" value="DZR_2"/>
</dbReference>
<accession>A0A485M2G0</accession>
<evidence type="ECO:0000259" key="3">
    <source>
        <dbReference type="Pfam" id="PF18912"/>
    </source>
</evidence>
<comment type="similarity">
    <text evidence="1">Belongs to the ComF/GntX family.</text>
</comment>
<feature type="domain" description="Double zinc ribbon" evidence="3">
    <location>
        <begin position="19"/>
        <end position="74"/>
    </location>
</feature>
<dbReference type="Pfam" id="PF18912">
    <property type="entry name" value="DZR_2"/>
    <property type="match status" value="1"/>
</dbReference>
<dbReference type="Pfam" id="PF00156">
    <property type="entry name" value="Pribosyltran"/>
    <property type="match status" value="1"/>
</dbReference>
<name>A0A485M2G0_9ZZZZ</name>
<reference evidence="4" key="1">
    <citation type="submission" date="2019-03" db="EMBL/GenBank/DDBJ databases">
        <authorList>
            <person name="Hao L."/>
        </authorList>
    </citation>
    <scope>NUCLEOTIDE SEQUENCE</scope>
</reference>
<evidence type="ECO:0000256" key="1">
    <source>
        <dbReference type="ARBA" id="ARBA00008007"/>
    </source>
</evidence>
<dbReference type="InterPro" id="IPR051910">
    <property type="entry name" value="ComF/GntX_DNA_util-trans"/>
</dbReference>